<gene>
    <name evidence="2" type="ORF">E6Q80_24460</name>
</gene>
<evidence type="ECO:0000256" key="1">
    <source>
        <dbReference type="SAM" id="Phobius"/>
    </source>
</evidence>
<organism evidence="2 3">
    <name type="scientific">Thauera aminoaromatica</name>
    <dbReference type="NCBI Taxonomy" id="164330"/>
    <lineage>
        <taxon>Bacteria</taxon>
        <taxon>Pseudomonadati</taxon>
        <taxon>Pseudomonadota</taxon>
        <taxon>Betaproteobacteria</taxon>
        <taxon>Rhodocyclales</taxon>
        <taxon>Zoogloeaceae</taxon>
        <taxon>Thauera</taxon>
    </lineage>
</organism>
<dbReference type="AlphaFoldDB" id="A0A5C7S436"/>
<feature type="transmembrane region" description="Helical" evidence="1">
    <location>
        <begin position="40"/>
        <end position="59"/>
    </location>
</feature>
<feature type="transmembrane region" description="Helical" evidence="1">
    <location>
        <begin position="71"/>
        <end position="91"/>
    </location>
</feature>
<comment type="caution">
    <text evidence="2">The sequence shown here is derived from an EMBL/GenBank/DDBJ whole genome shotgun (WGS) entry which is preliminary data.</text>
</comment>
<proteinExistence type="predicted"/>
<keyword evidence="1" id="KW-0472">Membrane</keyword>
<sequence>MARTLAVKIVLTAVLWAMPLLLLPESLMHRLGLPATVPTMFYRLLGTAYTALLVEYLYGLHALRSGGYPAGTVRVGLVSNIAACLVLYQAWYGGVWDTWPFTARALMMVSLFATGGVSLGLLVFGPVAEGRRES</sequence>
<dbReference type="RefSeq" id="WP_276663131.1">
    <property type="nucleotide sequence ID" value="NZ_SSFD01000416.1"/>
</dbReference>
<reference evidence="2 3" key="1">
    <citation type="submission" date="2018-09" db="EMBL/GenBank/DDBJ databases">
        <title>Metagenome Assembled Genomes from an Advanced Water Purification Facility.</title>
        <authorList>
            <person name="Stamps B.W."/>
            <person name="Spear J.R."/>
        </authorList>
    </citation>
    <scope>NUCLEOTIDE SEQUENCE [LARGE SCALE GENOMIC DNA]</scope>
    <source>
        <strain evidence="2">Bin_27_1</strain>
    </source>
</reference>
<name>A0A5C7S436_THASP</name>
<keyword evidence="1" id="KW-1133">Transmembrane helix</keyword>
<dbReference type="EMBL" id="SSFD01000416">
    <property type="protein sequence ID" value="TXH77591.1"/>
    <property type="molecule type" value="Genomic_DNA"/>
</dbReference>
<protein>
    <submittedName>
        <fullName evidence="2">Uncharacterized protein</fullName>
    </submittedName>
</protein>
<evidence type="ECO:0000313" key="3">
    <source>
        <dbReference type="Proteomes" id="UP000321192"/>
    </source>
</evidence>
<accession>A0A5C7S436</accession>
<evidence type="ECO:0000313" key="2">
    <source>
        <dbReference type="EMBL" id="TXH77591.1"/>
    </source>
</evidence>
<keyword evidence="1" id="KW-0812">Transmembrane</keyword>
<feature type="transmembrane region" description="Helical" evidence="1">
    <location>
        <begin position="103"/>
        <end position="124"/>
    </location>
</feature>
<dbReference type="Proteomes" id="UP000321192">
    <property type="component" value="Unassembled WGS sequence"/>
</dbReference>